<accession>A0A0F7WYH3</accession>
<dbReference type="EMBL" id="LN847046">
    <property type="protein sequence ID" value="CRI42473.1"/>
    <property type="molecule type" value="Genomic_DNA"/>
</dbReference>
<reference evidence="2" key="1">
    <citation type="submission" date="2015-05" db="EMBL/GenBank/DDBJ databases">
        <authorList>
            <person name="Rattei Thomas"/>
        </authorList>
    </citation>
    <scope>NUCLEOTIDE SEQUENCE</scope>
    <source>
        <strain evidence="2">DC9</strain>
    </source>
</reference>
<protein>
    <submittedName>
        <fullName evidence="2">Uncharacterized protein</fullName>
    </submittedName>
</protein>
<organism evidence="2">
    <name type="scientific">Chlamydia pneumoniae</name>
    <name type="common">Chlamydophila pneumoniae</name>
    <dbReference type="NCBI Taxonomy" id="83558"/>
    <lineage>
        <taxon>Bacteria</taxon>
        <taxon>Pseudomonadati</taxon>
        <taxon>Chlamydiota</taxon>
        <taxon>Chlamydiia</taxon>
        <taxon>Chlamydiales</taxon>
        <taxon>Chlamydiaceae</taxon>
        <taxon>Chlamydia/Chlamydophila group</taxon>
        <taxon>Chlamydia</taxon>
    </lineage>
</organism>
<evidence type="ECO:0000313" key="2">
    <source>
        <dbReference type="EMBL" id="CRI42473.1"/>
    </source>
</evidence>
<feature type="transmembrane region" description="Helical" evidence="1">
    <location>
        <begin position="39"/>
        <end position="61"/>
    </location>
</feature>
<sequence length="107" mass="11198">MSTSPIGVPSMLNAATSLNATTSKAPLPTSTLAERIKEWLPCILLLIVGAIFTIAGCIVMALTKQILYGLLCVVGGLLLALGLLLKPENCIYRNAESAARSLSNALE</sequence>
<dbReference type="AlphaFoldDB" id="A0A0F7WYH3"/>
<feature type="transmembrane region" description="Helical" evidence="1">
    <location>
        <begin position="67"/>
        <end position="85"/>
    </location>
</feature>
<keyword evidence="1" id="KW-0472">Membrane</keyword>
<proteinExistence type="predicted"/>
<name>A0A0F7WYH3_CHLPN</name>
<gene>
    <name evidence="2" type="ORF">BN1224_DC9_BP_00110</name>
</gene>
<keyword evidence="1" id="KW-0812">Transmembrane</keyword>
<keyword evidence="1" id="KW-1133">Transmembrane helix</keyword>
<evidence type="ECO:0000256" key="1">
    <source>
        <dbReference type="SAM" id="Phobius"/>
    </source>
</evidence>